<dbReference type="InterPro" id="IPR050553">
    <property type="entry name" value="Thioredoxin_ResA/DsbE_sf"/>
</dbReference>
<protein>
    <submittedName>
        <fullName evidence="4">Thioredoxin-like protein</fullName>
    </submittedName>
</protein>
<evidence type="ECO:0000313" key="5">
    <source>
        <dbReference type="Proteomes" id="UP000001822"/>
    </source>
</evidence>
<dbReference type="PROSITE" id="PS51352">
    <property type="entry name" value="THIOREDOXIN_2"/>
    <property type="match status" value="1"/>
</dbReference>
<proteinExistence type="predicted"/>
<dbReference type="EMBL" id="CP000383">
    <property type="protein sequence ID" value="ABG59241.1"/>
    <property type="molecule type" value="Genomic_DNA"/>
</dbReference>
<keyword evidence="5" id="KW-1185">Reference proteome</keyword>
<dbReference type="GO" id="GO:0016209">
    <property type="term" value="F:antioxidant activity"/>
    <property type="evidence" value="ECO:0007669"/>
    <property type="project" value="InterPro"/>
</dbReference>
<organism evidence="4 5">
    <name type="scientific">Cytophaga hutchinsonii (strain ATCC 33406 / DSM 1761 / CIP 103989 / NBRC 15051 / NCIMB 9469 / D465)</name>
    <dbReference type="NCBI Taxonomy" id="269798"/>
    <lineage>
        <taxon>Bacteria</taxon>
        <taxon>Pseudomonadati</taxon>
        <taxon>Bacteroidota</taxon>
        <taxon>Cytophagia</taxon>
        <taxon>Cytophagales</taxon>
        <taxon>Cytophagaceae</taxon>
        <taxon>Cytophaga</taxon>
    </lineage>
</organism>
<dbReference type="InterPro" id="IPR017937">
    <property type="entry name" value="Thioredoxin_CS"/>
</dbReference>
<feature type="chain" id="PRO_5026912524" evidence="2">
    <location>
        <begin position="30"/>
        <end position="170"/>
    </location>
</feature>
<dbReference type="CDD" id="cd02966">
    <property type="entry name" value="TlpA_like_family"/>
    <property type="match status" value="1"/>
</dbReference>
<dbReference type="AlphaFoldDB" id="A0A6N4SSF8"/>
<dbReference type="Proteomes" id="UP000001822">
    <property type="component" value="Chromosome"/>
</dbReference>
<evidence type="ECO:0000313" key="4">
    <source>
        <dbReference type="EMBL" id="ABG59241.1"/>
    </source>
</evidence>
<dbReference type="PANTHER" id="PTHR42852:SF17">
    <property type="entry name" value="THIOREDOXIN-LIKE PROTEIN HI_1115"/>
    <property type="match status" value="1"/>
</dbReference>
<sequence length="170" mass="19681">MYMLNRRSTMTYLYSLLIFLFSFNITDQASDAIEQITMEQLQAKTIHPENDTLYIVNFWATWCGPCVAELPYFELAAKENADQKVKILLISLDFISEKAKVEAFIKKKNILNQVYLFNAGDPNKWINQIDTSWDGAIPATVFYKAGKKVFFHEGDLTQTELNEKIKTFKN</sequence>
<evidence type="ECO:0000256" key="1">
    <source>
        <dbReference type="ARBA" id="ARBA00023284"/>
    </source>
</evidence>
<dbReference type="InterPro" id="IPR013766">
    <property type="entry name" value="Thioredoxin_domain"/>
</dbReference>
<dbReference type="GO" id="GO:0016491">
    <property type="term" value="F:oxidoreductase activity"/>
    <property type="evidence" value="ECO:0007669"/>
    <property type="project" value="InterPro"/>
</dbReference>
<dbReference type="SUPFAM" id="SSF52833">
    <property type="entry name" value="Thioredoxin-like"/>
    <property type="match status" value="1"/>
</dbReference>
<dbReference type="KEGG" id="chu:CHU_1975"/>
<dbReference type="Pfam" id="PF00578">
    <property type="entry name" value="AhpC-TSA"/>
    <property type="match status" value="1"/>
</dbReference>
<accession>A0A6N4SSF8</accession>
<reference evidence="4 5" key="1">
    <citation type="journal article" date="2007" name="Appl. Environ. Microbiol.">
        <title>Genome sequence of the cellulolytic gliding bacterium Cytophaga hutchinsonii.</title>
        <authorList>
            <person name="Xie G."/>
            <person name="Bruce D.C."/>
            <person name="Challacombe J.F."/>
            <person name="Chertkov O."/>
            <person name="Detter J.C."/>
            <person name="Gilna P."/>
            <person name="Han C.S."/>
            <person name="Lucas S."/>
            <person name="Misra M."/>
            <person name="Myers G.L."/>
            <person name="Richardson P."/>
            <person name="Tapia R."/>
            <person name="Thayer N."/>
            <person name="Thompson L.S."/>
            <person name="Brettin T.S."/>
            <person name="Henrissat B."/>
            <person name="Wilson D.B."/>
            <person name="McBride M.J."/>
        </authorList>
    </citation>
    <scope>NUCLEOTIDE SEQUENCE [LARGE SCALE GENOMIC DNA]</scope>
    <source>
        <strain evidence="5">ATCC 33406 / DSM 1761 / CIP 103989 / NBRC 15051 / NCIMB 9469 / D465</strain>
    </source>
</reference>
<gene>
    <name evidence="4" type="primary">trxC</name>
    <name evidence="4" type="ordered locus">CHU_1975</name>
</gene>
<keyword evidence="2" id="KW-0732">Signal</keyword>
<dbReference type="PROSITE" id="PS00194">
    <property type="entry name" value="THIOREDOXIN_1"/>
    <property type="match status" value="1"/>
</dbReference>
<evidence type="ECO:0000256" key="2">
    <source>
        <dbReference type="SAM" id="SignalP"/>
    </source>
</evidence>
<evidence type="ECO:0000259" key="3">
    <source>
        <dbReference type="PROSITE" id="PS51352"/>
    </source>
</evidence>
<dbReference type="InterPro" id="IPR036249">
    <property type="entry name" value="Thioredoxin-like_sf"/>
</dbReference>
<name>A0A6N4SSF8_CYTH3</name>
<dbReference type="Gene3D" id="3.40.30.10">
    <property type="entry name" value="Glutaredoxin"/>
    <property type="match status" value="1"/>
</dbReference>
<feature type="domain" description="Thioredoxin" evidence="3">
    <location>
        <begin position="14"/>
        <end position="170"/>
    </location>
</feature>
<feature type="signal peptide" evidence="2">
    <location>
        <begin position="1"/>
        <end position="29"/>
    </location>
</feature>
<dbReference type="InterPro" id="IPR000866">
    <property type="entry name" value="AhpC/TSA"/>
</dbReference>
<dbReference type="PANTHER" id="PTHR42852">
    <property type="entry name" value="THIOL:DISULFIDE INTERCHANGE PROTEIN DSBE"/>
    <property type="match status" value="1"/>
</dbReference>
<keyword evidence="1" id="KW-0676">Redox-active center</keyword>